<proteinExistence type="predicted"/>
<accession>A0A5J9WLN2</accession>
<dbReference type="Proteomes" id="UP000324897">
    <property type="component" value="Chromosome 6"/>
</dbReference>
<reference evidence="5 6" key="1">
    <citation type="journal article" date="2019" name="Sci. Rep.">
        <title>A high-quality genome of Eragrostis curvula grass provides insights into Poaceae evolution and supports new strategies to enhance forage quality.</title>
        <authorList>
            <person name="Carballo J."/>
            <person name="Santos B.A.C.M."/>
            <person name="Zappacosta D."/>
            <person name="Garbus I."/>
            <person name="Selva J.P."/>
            <person name="Gallo C.A."/>
            <person name="Diaz A."/>
            <person name="Albertini E."/>
            <person name="Caccamo M."/>
            <person name="Echenique V."/>
        </authorList>
    </citation>
    <scope>NUCLEOTIDE SEQUENCE [LARGE SCALE GENOMIC DNA]</scope>
    <source>
        <strain evidence="6">cv. Victoria</strain>
        <tissue evidence="5">Leaf</tissue>
    </source>
</reference>
<feature type="signal peptide" evidence="3">
    <location>
        <begin position="1"/>
        <end position="24"/>
    </location>
</feature>
<dbReference type="CDD" id="cd23509">
    <property type="entry name" value="Gnk2-like"/>
    <property type="match status" value="2"/>
</dbReference>
<feature type="domain" description="Gnk2-homologous" evidence="4">
    <location>
        <begin position="140"/>
        <end position="249"/>
    </location>
</feature>
<dbReference type="Pfam" id="PF01657">
    <property type="entry name" value="Stress-antifung"/>
    <property type="match status" value="2"/>
</dbReference>
<sequence length="259" mass="28950">MAPLYWRLLAVLLLAVVRISPAEDEDVYKPYEALRSTDNNFTDSGTYQVNVDKLVHHLRERAANNEGYFHTSFGNQQDTVFGLVMCYADNSWEGCLFCLAHAAAWVGAGCPYSRNVNVNYNMCLLRYSEESFFGDLDLTLTARSGVYSSTNVTDVASMNATRLNLIGRLSGEAASSSRRFAYDRQSYVDSHGVSQVMYALTQCRPDLEYDACKRCLNNVSEELQKASPSNTYGSLLGYSCYVRYDLRGPLEIIQPPPPG</sequence>
<evidence type="ECO:0000313" key="5">
    <source>
        <dbReference type="EMBL" id="TVU49158.1"/>
    </source>
</evidence>
<dbReference type="Gene3D" id="3.30.430.20">
    <property type="entry name" value="Gnk2 domain, C-X8-C-X2-C motif"/>
    <property type="match status" value="2"/>
</dbReference>
<dbReference type="PANTHER" id="PTHR32099:SF102">
    <property type="entry name" value="OS12G0608700 PROTEIN"/>
    <property type="match status" value="1"/>
</dbReference>
<name>A0A5J9WLN2_9POAL</name>
<organism evidence="5 6">
    <name type="scientific">Eragrostis curvula</name>
    <name type="common">weeping love grass</name>
    <dbReference type="NCBI Taxonomy" id="38414"/>
    <lineage>
        <taxon>Eukaryota</taxon>
        <taxon>Viridiplantae</taxon>
        <taxon>Streptophyta</taxon>
        <taxon>Embryophyta</taxon>
        <taxon>Tracheophyta</taxon>
        <taxon>Spermatophyta</taxon>
        <taxon>Magnoliopsida</taxon>
        <taxon>Liliopsida</taxon>
        <taxon>Poales</taxon>
        <taxon>Poaceae</taxon>
        <taxon>PACMAD clade</taxon>
        <taxon>Chloridoideae</taxon>
        <taxon>Eragrostideae</taxon>
        <taxon>Eragrostidinae</taxon>
        <taxon>Eragrostis</taxon>
    </lineage>
</organism>
<evidence type="ECO:0000256" key="1">
    <source>
        <dbReference type="ARBA" id="ARBA00022729"/>
    </source>
</evidence>
<protein>
    <recommendedName>
        <fullName evidence="4">Gnk2-homologous domain-containing protein</fullName>
    </recommendedName>
</protein>
<dbReference type="PANTHER" id="PTHR32099">
    <property type="entry name" value="CYSTEINE-RICH REPEAT SECRETORY PROTEIN"/>
    <property type="match status" value="1"/>
</dbReference>
<keyword evidence="1 3" id="KW-0732">Signal</keyword>
<dbReference type="Gramene" id="TVU49158">
    <property type="protein sequence ID" value="TVU49158"/>
    <property type="gene ID" value="EJB05_00452"/>
</dbReference>
<dbReference type="OrthoDB" id="691790at2759"/>
<feature type="domain" description="Gnk2-homologous" evidence="4">
    <location>
        <begin position="28"/>
        <end position="132"/>
    </location>
</feature>
<comment type="caution">
    <text evidence="5">The sequence shown here is derived from an EMBL/GenBank/DDBJ whole genome shotgun (WGS) entry which is preliminary data.</text>
</comment>
<keyword evidence="6" id="KW-1185">Reference proteome</keyword>
<evidence type="ECO:0000313" key="6">
    <source>
        <dbReference type="Proteomes" id="UP000324897"/>
    </source>
</evidence>
<feature type="chain" id="PRO_5023837011" description="Gnk2-homologous domain-containing protein" evidence="3">
    <location>
        <begin position="25"/>
        <end position="259"/>
    </location>
</feature>
<dbReference type="InterPro" id="IPR002902">
    <property type="entry name" value="GNK2"/>
</dbReference>
<keyword evidence="2" id="KW-0677">Repeat</keyword>
<dbReference type="PROSITE" id="PS51473">
    <property type="entry name" value="GNK2"/>
    <property type="match status" value="2"/>
</dbReference>
<dbReference type="AlphaFoldDB" id="A0A5J9WLN2"/>
<feature type="non-terminal residue" evidence="5">
    <location>
        <position position="1"/>
    </location>
</feature>
<evidence type="ECO:0000259" key="4">
    <source>
        <dbReference type="PROSITE" id="PS51473"/>
    </source>
</evidence>
<evidence type="ECO:0000256" key="2">
    <source>
        <dbReference type="ARBA" id="ARBA00022737"/>
    </source>
</evidence>
<gene>
    <name evidence="5" type="ORF">EJB05_00452</name>
</gene>
<evidence type="ECO:0000256" key="3">
    <source>
        <dbReference type="SAM" id="SignalP"/>
    </source>
</evidence>
<dbReference type="EMBL" id="RWGY01000002">
    <property type="protein sequence ID" value="TVU49158.1"/>
    <property type="molecule type" value="Genomic_DNA"/>
</dbReference>
<dbReference type="InterPro" id="IPR038408">
    <property type="entry name" value="GNK2_sf"/>
</dbReference>